<feature type="transmembrane region" description="Helical" evidence="6">
    <location>
        <begin position="57"/>
        <end position="76"/>
    </location>
</feature>
<keyword evidence="4 6" id="KW-0472">Membrane</keyword>
<name>A0ABQ0GFP7_9PEZI</name>
<dbReference type="EMBL" id="BAAFSV010000003">
    <property type="protein sequence ID" value="GAB1316586.1"/>
    <property type="molecule type" value="Genomic_DNA"/>
</dbReference>
<reference evidence="7 8" key="1">
    <citation type="submission" date="2024-09" db="EMBL/GenBank/DDBJ databases">
        <title>Itraconazole resistance in Madurella fahalii resulting from another homologue of gene encoding cytochrome P450 14-alpha sterol demethylase (CYP51).</title>
        <authorList>
            <person name="Yoshioka I."/>
            <person name="Fahal A.H."/>
            <person name="Kaneko S."/>
            <person name="Yaguchi T."/>
        </authorList>
    </citation>
    <scope>NUCLEOTIDE SEQUENCE [LARGE SCALE GENOMIC DNA]</scope>
    <source>
        <strain evidence="7 8">IFM 68171</strain>
    </source>
</reference>
<evidence type="ECO:0008006" key="9">
    <source>
        <dbReference type="Google" id="ProtNLM"/>
    </source>
</evidence>
<gene>
    <name evidence="7" type="ORF">MFIFM68171_06796</name>
</gene>
<accession>A0ABQ0GFP7</accession>
<dbReference type="RefSeq" id="XP_070918317.1">
    <property type="nucleotide sequence ID" value="XM_071062216.1"/>
</dbReference>
<protein>
    <recommendedName>
        <fullName evidence="9">DUF1772-domain-containing protein</fullName>
    </recommendedName>
</protein>
<keyword evidence="3 6" id="KW-1133">Transmembrane helix</keyword>
<dbReference type="PANTHER" id="PTHR35042">
    <property type="entry name" value="ANTHRONE OXYGENASE ENCC"/>
    <property type="match status" value="1"/>
</dbReference>
<feature type="transmembrane region" description="Helical" evidence="6">
    <location>
        <begin position="183"/>
        <end position="203"/>
    </location>
</feature>
<evidence type="ECO:0000256" key="5">
    <source>
        <dbReference type="ARBA" id="ARBA00034313"/>
    </source>
</evidence>
<evidence type="ECO:0000256" key="1">
    <source>
        <dbReference type="ARBA" id="ARBA00004141"/>
    </source>
</evidence>
<dbReference type="InterPro" id="IPR013901">
    <property type="entry name" value="Anthrone_oxy"/>
</dbReference>
<dbReference type="Pfam" id="PF08592">
    <property type="entry name" value="Anthrone_oxy"/>
    <property type="match status" value="1"/>
</dbReference>
<keyword evidence="8" id="KW-1185">Reference proteome</keyword>
<evidence type="ECO:0000256" key="4">
    <source>
        <dbReference type="ARBA" id="ARBA00023136"/>
    </source>
</evidence>
<sequence length="206" mass="22606">MPLVGLTLAAQWAGIAMPTLYAGITFQYSLTLPLLVHTSPDHKTLARQWLAVYQQGPVFVPPLICIGTLASAYLSYLNPPSSSFPSPRSSFLTAQTLYAAAAVLTLSIMPITFLYFEPGINGACKWKVQRLLEQDGFRMPEGEKGRIPRVDRHSASEASKEWAERAEMGELVRSWVRRNHGRWVVGLLAGGLSGLATGMAMMAGRW</sequence>
<dbReference type="GeneID" id="98177539"/>
<dbReference type="PANTHER" id="PTHR35042:SF1">
    <property type="entry name" value="DUF1772-DOMAIN-CONTAINING PROTEIN"/>
    <property type="match status" value="1"/>
</dbReference>
<evidence type="ECO:0000256" key="6">
    <source>
        <dbReference type="SAM" id="Phobius"/>
    </source>
</evidence>
<comment type="caution">
    <text evidence="7">The sequence shown here is derived from an EMBL/GenBank/DDBJ whole genome shotgun (WGS) entry which is preliminary data.</text>
</comment>
<organism evidence="7 8">
    <name type="scientific">Madurella fahalii</name>
    <dbReference type="NCBI Taxonomy" id="1157608"/>
    <lineage>
        <taxon>Eukaryota</taxon>
        <taxon>Fungi</taxon>
        <taxon>Dikarya</taxon>
        <taxon>Ascomycota</taxon>
        <taxon>Pezizomycotina</taxon>
        <taxon>Sordariomycetes</taxon>
        <taxon>Sordariomycetidae</taxon>
        <taxon>Sordariales</taxon>
        <taxon>Sordariales incertae sedis</taxon>
        <taxon>Madurella</taxon>
    </lineage>
</organism>
<feature type="transmembrane region" description="Helical" evidence="6">
    <location>
        <begin position="12"/>
        <end position="36"/>
    </location>
</feature>
<comment type="similarity">
    <text evidence="5">Belongs to the anthrone oxygenase family.</text>
</comment>
<feature type="transmembrane region" description="Helical" evidence="6">
    <location>
        <begin position="96"/>
        <end position="116"/>
    </location>
</feature>
<evidence type="ECO:0000313" key="8">
    <source>
        <dbReference type="Proteomes" id="UP001628179"/>
    </source>
</evidence>
<keyword evidence="2 6" id="KW-0812">Transmembrane</keyword>
<evidence type="ECO:0000256" key="3">
    <source>
        <dbReference type="ARBA" id="ARBA00022989"/>
    </source>
</evidence>
<evidence type="ECO:0000313" key="7">
    <source>
        <dbReference type="EMBL" id="GAB1316586.1"/>
    </source>
</evidence>
<dbReference type="Proteomes" id="UP001628179">
    <property type="component" value="Unassembled WGS sequence"/>
</dbReference>
<evidence type="ECO:0000256" key="2">
    <source>
        <dbReference type="ARBA" id="ARBA00022692"/>
    </source>
</evidence>
<proteinExistence type="inferred from homology"/>
<comment type="subcellular location">
    <subcellularLocation>
        <location evidence="1">Membrane</location>
        <topology evidence="1">Multi-pass membrane protein</topology>
    </subcellularLocation>
</comment>